<dbReference type="PROSITE" id="PS00211">
    <property type="entry name" value="ABC_TRANSPORTER_1"/>
    <property type="match status" value="1"/>
</dbReference>
<dbReference type="PANTHER" id="PTHR42798:SF7">
    <property type="entry name" value="ALPHA-D-RIBOSE 1-METHYLPHOSPHONATE 5-TRIPHOSPHATE SYNTHASE SUBUNIT PHNL"/>
    <property type="match status" value="1"/>
</dbReference>
<feature type="domain" description="ABC transporter" evidence="5">
    <location>
        <begin position="10"/>
        <end position="241"/>
    </location>
</feature>
<comment type="similarity">
    <text evidence="4">Belongs to the ABC transporter superfamily. Macrolide exporter (TC 3.A.1.122) family.</text>
</comment>
<accession>A0A0H5DQ49</accession>
<sequence length="241" mass="26849">MADLPRTRAVHVRKVSKDFCQGNDCVHALKAVDFDAYFGELLMIVGPSGCGKTTLLSVIAGTLRFDSGEIDVMEKPLEKMSDNEITLFRRQYIGFIFQQFHLIKTLTNEENVAIPLILNGYPQKDAREKAREMLARVGLEGREKESPRNLSGGQQQRVAIARALVHDPKVVICDEPTSALDAENGHKIMELLVSVAKDSERTVILVTHDSRIFKYADRLAKMDDGSVTEVISNHIKTGTPQ</sequence>
<dbReference type="PROSITE" id="PS50893">
    <property type="entry name" value="ABC_TRANSPORTER_2"/>
    <property type="match status" value="1"/>
</dbReference>
<evidence type="ECO:0000259" key="5">
    <source>
        <dbReference type="PROSITE" id="PS50893"/>
    </source>
</evidence>
<dbReference type="AlphaFoldDB" id="A0A0H5DQ49"/>
<dbReference type="Gene3D" id="3.40.50.300">
    <property type="entry name" value="P-loop containing nucleotide triphosphate hydrolases"/>
    <property type="match status" value="1"/>
</dbReference>
<evidence type="ECO:0000313" key="7">
    <source>
        <dbReference type="Proteomes" id="UP000220251"/>
    </source>
</evidence>
<dbReference type="InterPro" id="IPR017871">
    <property type="entry name" value="ABC_transporter-like_CS"/>
</dbReference>
<evidence type="ECO:0000256" key="1">
    <source>
        <dbReference type="ARBA" id="ARBA00022448"/>
    </source>
</evidence>
<proteinExistence type="inferred from homology"/>
<dbReference type="FunFam" id="3.40.50.300:FF:000032">
    <property type="entry name" value="Export ABC transporter ATP-binding protein"/>
    <property type="match status" value="1"/>
</dbReference>
<gene>
    <name evidence="6" type="ORF">ELAC_1272</name>
</gene>
<dbReference type="EMBL" id="CWGJ01000014">
    <property type="protein sequence ID" value="CRX38612.1"/>
    <property type="molecule type" value="Genomic_DNA"/>
</dbReference>
<keyword evidence="7" id="KW-1185">Reference proteome</keyword>
<keyword evidence="3" id="KW-0067">ATP-binding</keyword>
<keyword evidence="2" id="KW-0547">Nucleotide-binding</keyword>
<dbReference type="GO" id="GO:0098796">
    <property type="term" value="C:membrane protein complex"/>
    <property type="evidence" value="ECO:0007669"/>
    <property type="project" value="UniProtKB-ARBA"/>
</dbReference>
<dbReference type="GO" id="GO:0016887">
    <property type="term" value="F:ATP hydrolysis activity"/>
    <property type="evidence" value="ECO:0007669"/>
    <property type="project" value="InterPro"/>
</dbReference>
<dbReference type="InterPro" id="IPR027417">
    <property type="entry name" value="P-loop_NTPase"/>
</dbReference>
<dbReference type="Proteomes" id="UP000220251">
    <property type="component" value="Unassembled WGS sequence"/>
</dbReference>
<organism evidence="6 7">
    <name type="scientific">Estrella lausannensis</name>
    <dbReference type="NCBI Taxonomy" id="483423"/>
    <lineage>
        <taxon>Bacteria</taxon>
        <taxon>Pseudomonadati</taxon>
        <taxon>Chlamydiota</taxon>
        <taxon>Chlamydiia</taxon>
        <taxon>Parachlamydiales</taxon>
        <taxon>Candidatus Criblamydiaceae</taxon>
        <taxon>Estrella</taxon>
    </lineage>
</organism>
<protein>
    <submittedName>
        <fullName evidence="6">ABC transporter related-protein</fullName>
    </submittedName>
</protein>
<name>A0A0H5DQ49_9BACT</name>
<evidence type="ECO:0000256" key="2">
    <source>
        <dbReference type="ARBA" id="ARBA00022741"/>
    </source>
</evidence>
<dbReference type="Pfam" id="PF00005">
    <property type="entry name" value="ABC_tran"/>
    <property type="match status" value="1"/>
</dbReference>
<dbReference type="RefSeq" id="WP_204250539.1">
    <property type="nucleotide sequence ID" value="NZ_CWGJ01000014.1"/>
</dbReference>
<dbReference type="SMART" id="SM00382">
    <property type="entry name" value="AAA"/>
    <property type="match status" value="1"/>
</dbReference>
<evidence type="ECO:0000313" key="6">
    <source>
        <dbReference type="EMBL" id="CRX38612.1"/>
    </source>
</evidence>
<evidence type="ECO:0000256" key="4">
    <source>
        <dbReference type="ARBA" id="ARBA00038388"/>
    </source>
</evidence>
<dbReference type="PANTHER" id="PTHR42798">
    <property type="entry name" value="LIPOPROTEIN-RELEASING SYSTEM ATP-BINDING PROTEIN LOLD"/>
    <property type="match status" value="1"/>
</dbReference>
<dbReference type="CDD" id="cd03255">
    <property type="entry name" value="ABC_MJ0796_LolCDE_FtsE"/>
    <property type="match status" value="1"/>
</dbReference>
<keyword evidence="1" id="KW-0813">Transport</keyword>
<dbReference type="SUPFAM" id="SSF52540">
    <property type="entry name" value="P-loop containing nucleoside triphosphate hydrolases"/>
    <property type="match status" value="1"/>
</dbReference>
<evidence type="ECO:0000256" key="3">
    <source>
        <dbReference type="ARBA" id="ARBA00022840"/>
    </source>
</evidence>
<reference evidence="7" key="1">
    <citation type="submission" date="2015-06" db="EMBL/GenBank/DDBJ databases">
        <authorList>
            <person name="Bertelli C."/>
        </authorList>
    </citation>
    <scope>NUCLEOTIDE SEQUENCE [LARGE SCALE GENOMIC DNA]</scope>
    <source>
        <strain evidence="7">CRIB-30</strain>
    </source>
</reference>
<dbReference type="GO" id="GO:0022857">
    <property type="term" value="F:transmembrane transporter activity"/>
    <property type="evidence" value="ECO:0007669"/>
    <property type="project" value="UniProtKB-ARBA"/>
</dbReference>
<dbReference type="InterPro" id="IPR003439">
    <property type="entry name" value="ABC_transporter-like_ATP-bd"/>
</dbReference>
<dbReference type="InterPro" id="IPR003593">
    <property type="entry name" value="AAA+_ATPase"/>
</dbReference>
<dbReference type="GO" id="GO:0005524">
    <property type="term" value="F:ATP binding"/>
    <property type="evidence" value="ECO:0007669"/>
    <property type="project" value="UniProtKB-KW"/>
</dbReference>
<dbReference type="InterPro" id="IPR017911">
    <property type="entry name" value="MacB-like_ATP-bd"/>
</dbReference>